<dbReference type="EnsemblPlants" id="AVESA.00010b.r2.5CG0933170.1">
    <property type="protein sequence ID" value="AVESA.00010b.r2.5CG0933170.1.CDS.1"/>
    <property type="gene ID" value="AVESA.00010b.r2.5CG0933170"/>
</dbReference>
<reference evidence="1" key="2">
    <citation type="submission" date="2025-09" db="UniProtKB">
        <authorList>
            <consortium name="EnsemblPlants"/>
        </authorList>
    </citation>
    <scope>IDENTIFICATION</scope>
</reference>
<sequence>MRTRDILQLAMSSVVVYISCYLTFQEEYSFRVYKYLADEVFPWVICSTSVVKLCLAVSYVFYGKLPTLPGISSTYIGTAVDVLACFVSLIRINFRYFCLAIFPFLAISFICVLWMRDISGDSGSGTDNNGKTRRMARKQHNNGKKARGVINIVELLRDGLKTRVMPEGFNMALLIAPHFLLSLFGMVGDPDHDGNTYDISNLCLFLTCMLQELTLIMMRLPDTISWATAPASELLYKASLVVLLLTAHIMAINAFGKKVLLLLLPEIVPPLLWFSLHLDRRSPIIKVQKIMDSEYYFLLKPVLVALCGYIIMVVSKDGLFISRLNWASMSCFVSGLMTYILLLTLRLWPEQVGMATLSSEEVLNLLTFWGKVLLQATVGLLAFAVVACVSKGNSWFLTVFSQ</sequence>
<organism evidence="1 2">
    <name type="scientific">Avena sativa</name>
    <name type="common">Oat</name>
    <dbReference type="NCBI Taxonomy" id="4498"/>
    <lineage>
        <taxon>Eukaryota</taxon>
        <taxon>Viridiplantae</taxon>
        <taxon>Streptophyta</taxon>
        <taxon>Embryophyta</taxon>
        <taxon>Tracheophyta</taxon>
        <taxon>Spermatophyta</taxon>
        <taxon>Magnoliopsida</taxon>
        <taxon>Liliopsida</taxon>
        <taxon>Poales</taxon>
        <taxon>Poaceae</taxon>
        <taxon>BOP clade</taxon>
        <taxon>Pooideae</taxon>
        <taxon>Poodae</taxon>
        <taxon>Poeae</taxon>
        <taxon>Poeae Chloroplast Group 1 (Aveneae type)</taxon>
        <taxon>Aveninae</taxon>
        <taxon>Avena</taxon>
    </lineage>
</organism>
<dbReference type="Proteomes" id="UP001732700">
    <property type="component" value="Chromosome 5C"/>
</dbReference>
<keyword evidence="2" id="KW-1185">Reference proteome</keyword>
<evidence type="ECO:0000313" key="2">
    <source>
        <dbReference type="Proteomes" id="UP001732700"/>
    </source>
</evidence>
<protein>
    <submittedName>
        <fullName evidence="1">Uncharacterized protein</fullName>
    </submittedName>
</protein>
<accession>A0ACD5Y8L2</accession>
<reference evidence="1" key="1">
    <citation type="submission" date="2021-05" db="EMBL/GenBank/DDBJ databases">
        <authorList>
            <person name="Scholz U."/>
            <person name="Mascher M."/>
            <person name="Fiebig A."/>
        </authorList>
    </citation>
    <scope>NUCLEOTIDE SEQUENCE [LARGE SCALE GENOMIC DNA]</scope>
</reference>
<proteinExistence type="predicted"/>
<name>A0ACD5Y8L2_AVESA</name>
<evidence type="ECO:0000313" key="1">
    <source>
        <dbReference type="EnsemblPlants" id="AVESA.00010b.r2.5CG0933170.1.CDS.1"/>
    </source>
</evidence>